<comment type="function">
    <text evidence="1">Could be involved in insertion of integral membrane proteins into the membrane.</text>
</comment>
<name>A0A939LTT5_9CELL</name>
<dbReference type="AlphaFoldDB" id="A0A939LTT5"/>
<dbReference type="HAMAP" id="MF_00386">
    <property type="entry name" value="UPF0161_YidD"/>
    <property type="match status" value="1"/>
</dbReference>
<accession>A0A939LTT5</accession>
<evidence type="ECO:0000313" key="3">
    <source>
        <dbReference type="EMBL" id="MBO1751172.1"/>
    </source>
</evidence>
<dbReference type="Pfam" id="PF01809">
    <property type="entry name" value="YidD"/>
    <property type="match status" value="1"/>
</dbReference>
<evidence type="ECO:0000313" key="4">
    <source>
        <dbReference type="Proteomes" id="UP000664209"/>
    </source>
</evidence>
<evidence type="ECO:0000256" key="1">
    <source>
        <dbReference type="HAMAP-Rule" id="MF_00386"/>
    </source>
</evidence>
<keyword evidence="1" id="KW-1003">Cell membrane</keyword>
<comment type="caution">
    <text evidence="3">The sequence shown here is derived from an EMBL/GenBank/DDBJ whole genome shotgun (WGS) entry which is preliminary data.</text>
</comment>
<dbReference type="RefSeq" id="WP_208054855.1">
    <property type="nucleotide sequence ID" value="NZ_JAGEMK010000002.1"/>
</dbReference>
<keyword evidence="1" id="KW-0472">Membrane</keyword>
<feature type="compositionally biased region" description="Basic and acidic residues" evidence="2">
    <location>
        <begin position="101"/>
        <end position="117"/>
    </location>
</feature>
<dbReference type="SMART" id="SM01234">
    <property type="entry name" value="Haemolytic"/>
    <property type="match status" value="1"/>
</dbReference>
<organism evidence="3 4">
    <name type="scientific">Actinotalea soli</name>
    <dbReference type="NCBI Taxonomy" id="2819234"/>
    <lineage>
        <taxon>Bacteria</taxon>
        <taxon>Bacillati</taxon>
        <taxon>Actinomycetota</taxon>
        <taxon>Actinomycetes</taxon>
        <taxon>Micrococcales</taxon>
        <taxon>Cellulomonadaceae</taxon>
        <taxon>Actinotalea</taxon>
    </lineage>
</organism>
<gene>
    <name evidence="3" type="primary">yidD</name>
    <name evidence="3" type="ORF">J4G33_05075</name>
</gene>
<comment type="similarity">
    <text evidence="1">Belongs to the UPF0161 family.</text>
</comment>
<feature type="region of interest" description="Disordered" evidence="2">
    <location>
        <begin position="86"/>
        <end position="117"/>
    </location>
</feature>
<dbReference type="NCBIfam" id="TIGR00278">
    <property type="entry name" value="membrane protein insertion efficiency factor YidD"/>
    <property type="match status" value="1"/>
</dbReference>
<reference evidence="3" key="1">
    <citation type="submission" date="2021-03" db="EMBL/GenBank/DDBJ databases">
        <title>Actinotalea soli sp. nov., isolated from soil.</title>
        <authorList>
            <person name="Ping W."/>
            <person name="Zhang J."/>
        </authorList>
    </citation>
    <scope>NUCLEOTIDE SEQUENCE</scope>
    <source>
        <strain evidence="3">BY-33</strain>
    </source>
</reference>
<sequence length="117" mass="12540">MTSATATGSEVPRVSGLIAGVRSVPRLVLVAALRVYQSVISPMTGPTCRYYPSCSSYALIAVQRHGAVRGTWLAARRLLRCHPWAAGGVDDVPPVRNDPQTTRHDGNDERPSRSTAA</sequence>
<keyword evidence="4" id="KW-1185">Reference proteome</keyword>
<dbReference type="Proteomes" id="UP000664209">
    <property type="component" value="Unassembled WGS sequence"/>
</dbReference>
<dbReference type="EMBL" id="JAGEMK010000002">
    <property type="protein sequence ID" value="MBO1751172.1"/>
    <property type="molecule type" value="Genomic_DNA"/>
</dbReference>
<dbReference type="GO" id="GO:0005886">
    <property type="term" value="C:plasma membrane"/>
    <property type="evidence" value="ECO:0007669"/>
    <property type="project" value="UniProtKB-SubCell"/>
</dbReference>
<comment type="subcellular location">
    <subcellularLocation>
        <location evidence="1">Cell membrane</location>
        <topology evidence="1">Peripheral membrane protein</topology>
        <orientation evidence="1">Cytoplasmic side</orientation>
    </subcellularLocation>
</comment>
<proteinExistence type="inferred from homology"/>
<dbReference type="PANTHER" id="PTHR33383">
    <property type="entry name" value="MEMBRANE PROTEIN INSERTION EFFICIENCY FACTOR-RELATED"/>
    <property type="match status" value="1"/>
</dbReference>
<evidence type="ECO:0000256" key="2">
    <source>
        <dbReference type="SAM" id="MobiDB-lite"/>
    </source>
</evidence>
<protein>
    <recommendedName>
        <fullName evidence="1">Putative membrane protein insertion efficiency factor</fullName>
    </recommendedName>
</protein>
<dbReference type="PANTHER" id="PTHR33383:SF1">
    <property type="entry name" value="MEMBRANE PROTEIN INSERTION EFFICIENCY FACTOR-RELATED"/>
    <property type="match status" value="1"/>
</dbReference>
<dbReference type="InterPro" id="IPR002696">
    <property type="entry name" value="Membr_insert_effic_factor_YidD"/>
</dbReference>